<proteinExistence type="predicted"/>
<sequence length="292" mass="32950">MSMFVALNQNSRLTTIDQALRGLSCNCTCVCCGEAVIARKGMIREHHFAHHSNKESCYIQRESLLHLYAKEVICDNLGLQLPPMPGVYPDSPDPTSWWDFVKVDQEVPQAGFQPDLVAHLYDGTQLFIEIAVTSFIAEEKLERIKAVGIKTIELDLSDLLCSKLPIPSAELKKLILEQASNITWIFPEAPPVLLPLAIDAVSLAITALVTEPTSKCPEHRFTIMGMWVSARILPTGSIAVRSWTYNPQITELLKSWRNQLGGEYNQKYKNWIYSPLAREEVMARLQLLDEQR</sequence>
<protein>
    <submittedName>
        <fullName evidence="2">Competence protein CoiA family protein</fullName>
    </submittedName>
</protein>
<dbReference type="Proteomes" id="UP001212042">
    <property type="component" value="Unassembled WGS sequence"/>
</dbReference>
<reference evidence="2 3" key="1">
    <citation type="submission" date="2023-01" db="EMBL/GenBank/DDBJ databases">
        <title>Pseudomonas SA3-5T sp. nov., isolated from tidal flat sediment.</title>
        <authorList>
            <person name="Kim H.S."/>
            <person name="Kim J.-S."/>
            <person name="Suh M.K."/>
            <person name="Eom M.K."/>
            <person name="Lee J.-S."/>
        </authorList>
    </citation>
    <scope>NUCLEOTIDE SEQUENCE [LARGE SCALE GENOMIC DNA]</scope>
    <source>
        <strain evidence="2 3">SA3-5</strain>
    </source>
</reference>
<evidence type="ECO:0000259" key="1">
    <source>
        <dbReference type="Pfam" id="PF25164"/>
    </source>
</evidence>
<accession>A0ABT4XHG1</accession>
<name>A0ABT4XHG1_9PSED</name>
<dbReference type="Pfam" id="PF25164">
    <property type="entry name" value="CoiA_N"/>
    <property type="match status" value="1"/>
</dbReference>
<organism evidence="2 3">
    <name type="scientific">Pseudomonas aestuarii</name>
    <dbReference type="NCBI Taxonomy" id="3018340"/>
    <lineage>
        <taxon>Bacteria</taxon>
        <taxon>Pseudomonadati</taxon>
        <taxon>Pseudomonadota</taxon>
        <taxon>Gammaproteobacteria</taxon>
        <taxon>Pseudomonadales</taxon>
        <taxon>Pseudomonadaceae</taxon>
        <taxon>Pseudomonas</taxon>
    </lineage>
</organism>
<dbReference type="RefSeq" id="WP_271348526.1">
    <property type="nucleotide sequence ID" value="NZ_JAQJZJ010000006.1"/>
</dbReference>
<gene>
    <name evidence="2" type="ORF">PH586_14780</name>
</gene>
<feature type="domain" description="Competence protein CoiA-like N-terminal" evidence="1">
    <location>
        <begin position="25"/>
        <end position="57"/>
    </location>
</feature>
<dbReference type="EMBL" id="JAQJZJ010000006">
    <property type="protein sequence ID" value="MDA7087653.1"/>
    <property type="molecule type" value="Genomic_DNA"/>
</dbReference>
<dbReference type="InterPro" id="IPR057253">
    <property type="entry name" value="CoiA-like_N"/>
</dbReference>
<evidence type="ECO:0000313" key="3">
    <source>
        <dbReference type="Proteomes" id="UP001212042"/>
    </source>
</evidence>
<comment type="caution">
    <text evidence="2">The sequence shown here is derived from an EMBL/GenBank/DDBJ whole genome shotgun (WGS) entry which is preliminary data.</text>
</comment>
<keyword evidence="3" id="KW-1185">Reference proteome</keyword>
<evidence type="ECO:0000313" key="2">
    <source>
        <dbReference type="EMBL" id="MDA7087653.1"/>
    </source>
</evidence>